<dbReference type="EMBL" id="QZKU01000128">
    <property type="protein sequence ID" value="RJP16093.1"/>
    <property type="molecule type" value="Genomic_DNA"/>
</dbReference>
<dbReference type="Proteomes" id="UP000265882">
    <property type="component" value="Unassembled WGS sequence"/>
</dbReference>
<dbReference type="InterPro" id="IPR009081">
    <property type="entry name" value="PP-bd_ACP"/>
</dbReference>
<organism evidence="2 3">
    <name type="scientific">Abyssobacteria bacterium (strain SURF_5)</name>
    <dbReference type="NCBI Taxonomy" id="2093360"/>
    <lineage>
        <taxon>Bacteria</taxon>
        <taxon>Pseudomonadati</taxon>
        <taxon>Candidatus Hydrogenedentota</taxon>
        <taxon>Candidatus Abyssobacteria</taxon>
    </lineage>
</organism>
<dbReference type="AlphaFoldDB" id="A0A3A4N1Y2"/>
<dbReference type="Gene3D" id="1.10.1200.10">
    <property type="entry name" value="ACP-like"/>
    <property type="match status" value="1"/>
</dbReference>
<proteinExistence type="predicted"/>
<reference evidence="2 3" key="1">
    <citation type="journal article" date="2017" name="ISME J.">
        <title>Energy and carbon metabolisms in a deep terrestrial subsurface fluid microbial community.</title>
        <authorList>
            <person name="Momper L."/>
            <person name="Jungbluth S.P."/>
            <person name="Lee M.D."/>
            <person name="Amend J.P."/>
        </authorList>
    </citation>
    <scope>NUCLEOTIDE SEQUENCE [LARGE SCALE GENOMIC DNA]</scope>
    <source>
        <strain evidence="2">SURF_5</strain>
    </source>
</reference>
<sequence>MTVSDGEKRKAIRERLNVVFQEVFDDDAIEIFDEMTAEDIDEWDSLMHITLVVAVEKEFDVRLNAAEIGKLENVGAMISLLQNR</sequence>
<evidence type="ECO:0000313" key="2">
    <source>
        <dbReference type="EMBL" id="RJP16093.1"/>
    </source>
</evidence>
<evidence type="ECO:0000259" key="1">
    <source>
        <dbReference type="PROSITE" id="PS50075"/>
    </source>
</evidence>
<dbReference type="PROSITE" id="PS50075">
    <property type="entry name" value="CARRIER"/>
    <property type="match status" value="1"/>
</dbReference>
<evidence type="ECO:0000313" key="3">
    <source>
        <dbReference type="Proteomes" id="UP000265882"/>
    </source>
</evidence>
<name>A0A3A4N1Y2_ABYX5</name>
<feature type="domain" description="Carrier" evidence="1">
    <location>
        <begin position="7"/>
        <end position="84"/>
    </location>
</feature>
<dbReference type="InterPro" id="IPR036736">
    <property type="entry name" value="ACP-like_sf"/>
</dbReference>
<protein>
    <submittedName>
        <fullName evidence="2">Acyl carrier protein</fullName>
    </submittedName>
</protein>
<comment type="caution">
    <text evidence="2">The sequence shown here is derived from an EMBL/GenBank/DDBJ whole genome shotgun (WGS) entry which is preliminary data.</text>
</comment>
<gene>
    <name evidence="2" type="ORF">C4520_18940</name>
</gene>
<accession>A0A3A4N1Y2</accession>
<dbReference type="SUPFAM" id="SSF47336">
    <property type="entry name" value="ACP-like"/>
    <property type="match status" value="1"/>
</dbReference>